<dbReference type="EMBL" id="CP035485">
    <property type="protein sequence ID" value="QDI90340.1"/>
    <property type="molecule type" value="Genomic_DNA"/>
</dbReference>
<evidence type="ECO:0000313" key="3">
    <source>
        <dbReference type="Proteomes" id="UP000319756"/>
    </source>
</evidence>
<evidence type="ECO:0000313" key="2">
    <source>
        <dbReference type="EMBL" id="QDI90340.1"/>
    </source>
</evidence>
<name>A0A514LES3_9BACI</name>
<feature type="transmembrane region" description="Helical" evidence="1">
    <location>
        <begin position="29"/>
        <end position="46"/>
    </location>
</feature>
<accession>A0A514LES3</accession>
<dbReference type="AlphaFoldDB" id="A0A514LES3"/>
<proteinExistence type="predicted"/>
<dbReference type="KEGG" id="sale:EPH95_03410"/>
<feature type="transmembrane region" description="Helical" evidence="1">
    <location>
        <begin position="125"/>
        <end position="149"/>
    </location>
</feature>
<keyword evidence="3" id="KW-1185">Reference proteome</keyword>
<keyword evidence="1" id="KW-0472">Membrane</keyword>
<feature type="transmembrane region" description="Helical" evidence="1">
    <location>
        <begin position="7"/>
        <end position="23"/>
    </location>
</feature>
<feature type="transmembrane region" description="Helical" evidence="1">
    <location>
        <begin position="51"/>
        <end position="69"/>
    </location>
</feature>
<dbReference type="Proteomes" id="UP000319756">
    <property type="component" value="Chromosome"/>
</dbReference>
<dbReference type="OrthoDB" id="3171527at2"/>
<keyword evidence="1" id="KW-1133">Transmembrane helix</keyword>
<keyword evidence="1" id="KW-0812">Transmembrane</keyword>
<feature type="transmembrane region" description="Helical" evidence="1">
    <location>
        <begin position="75"/>
        <end position="98"/>
    </location>
</feature>
<sequence>MTRPETIRALITVLIAFSYLLYVFVPTDFFVNTYTLFCLLLIFFSLPSLRGVPAITIVVLLIVGTYIHISQGGDFYTWFLMFGENASVLTLFITVPILSIPIRVGNYLAALDDFYKRRIKNDNQFYFISSSTSFLFGVLLNLGAIPLLYQMLNTDQNRALADKLRKALL</sequence>
<protein>
    <submittedName>
        <fullName evidence="2">Uncharacterized protein</fullName>
    </submittedName>
</protein>
<evidence type="ECO:0000256" key="1">
    <source>
        <dbReference type="SAM" id="Phobius"/>
    </source>
</evidence>
<gene>
    <name evidence="2" type="ORF">EPH95_03410</name>
</gene>
<reference evidence="3" key="1">
    <citation type="submission" date="2019-01" db="EMBL/GenBank/DDBJ databases">
        <title>Genomic analysis of Salicibibacter sp. NKC3-5.</title>
        <authorList>
            <person name="Oh Y.J."/>
        </authorList>
    </citation>
    <scope>NUCLEOTIDE SEQUENCE [LARGE SCALE GENOMIC DNA]</scope>
    <source>
        <strain evidence="3">NKC3-5</strain>
    </source>
</reference>
<dbReference type="RefSeq" id="WP_142087359.1">
    <property type="nucleotide sequence ID" value="NZ_CP035485.1"/>
</dbReference>
<organism evidence="2 3">
    <name type="scientific">Salicibibacter halophilus</name>
    <dbReference type="NCBI Taxonomy" id="2502791"/>
    <lineage>
        <taxon>Bacteria</taxon>
        <taxon>Bacillati</taxon>
        <taxon>Bacillota</taxon>
        <taxon>Bacilli</taxon>
        <taxon>Bacillales</taxon>
        <taxon>Bacillaceae</taxon>
        <taxon>Salicibibacter</taxon>
    </lineage>
</organism>